<comment type="caution">
    <text evidence="1">The sequence shown here is derived from an EMBL/GenBank/DDBJ whole genome shotgun (WGS) entry which is preliminary data.</text>
</comment>
<evidence type="ECO:0000313" key="2">
    <source>
        <dbReference type="Proteomes" id="UP001151760"/>
    </source>
</evidence>
<gene>
    <name evidence="1" type="ORF">Tco_0823510</name>
</gene>
<reference evidence="1" key="1">
    <citation type="journal article" date="2022" name="Int. J. Mol. Sci.">
        <title>Draft Genome of Tanacetum Coccineum: Genomic Comparison of Closely Related Tanacetum-Family Plants.</title>
        <authorList>
            <person name="Yamashiro T."/>
            <person name="Shiraishi A."/>
            <person name="Nakayama K."/>
            <person name="Satake H."/>
        </authorList>
    </citation>
    <scope>NUCLEOTIDE SEQUENCE</scope>
</reference>
<dbReference type="EMBL" id="BQNB010012342">
    <property type="protein sequence ID" value="GJT02341.1"/>
    <property type="molecule type" value="Genomic_DNA"/>
</dbReference>
<proteinExistence type="predicted"/>
<dbReference type="Proteomes" id="UP001151760">
    <property type="component" value="Unassembled WGS sequence"/>
</dbReference>
<name>A0ABQ5AM61_9ASTR</name>
<keyword evidence="2" id="KW-1185">Reference proteome</keyword>
<protein>
    <submittedName>
        <fullName evidence="1">Uncharacterized protein</fullName>
    </submittedName>
</protein>
<evidence type="ECO:0000313" key="1">
    <source>
        <dbReference type="EMBL" id="GJT02341.1"/>
    </source>
</evidence>
<reference evidence="1" key="2">
    <citation type="submission" date="2022-01" db="EMBL/GenBank/DDBJ databases">
        <authorList>
            <person name="Yamashiro T."/>
            <person name="Shiraishi A."/>
            <person name="Satake H."/>
            <person name="Nakayama K."/>
        </authorList>
    </citation>
    <scope>NUCLEOTIDE SEQUENCE</scope>
</reference>
<organism evidence="1 2">
    <name type="scientific">Tanacetum coccineum</name>
    <dbReference type="NCBI Taxonomy" id="301880"/>
    <lineage>
        <taxon>Eukaryota</taxon>
        <taxon>Viridiplantae</taxon>
        <taxon>Streptophyta</taxon>
        <taxon>Embryophyta</taxon>
        <taxon>Tracheophyta</taxon>
        <taxon>Spermatophyta</taxon>
        <taxon>Magnoliopsida</taxon>
        <taxon>eudicotyledons</taxon>
        <taxon>Gunneridae</taxon>
        <taxon>Pentapetalae</taxon>
        <taxon>asterids</taxon>
        <taxon>campanulids</taxon>
        <taxon>Asterales</taxon>
        <taxon>Asteraceae</taxon>
        <taxon>Asteroideae</taxon>
        <taxon>Anthemideae</taxon>
        <taxon>Anthemidinae</taxon>
        <taxon>Tanacetum</taxon>
    </lineage>
</organism>
<accession>A0ABQ5AM61</accession>
<sequence>MLVLPPHVFKYIKRCASIAEGFVVRFALVLETSGSFVVAGLLMELSISCCDASLSSTSVAVVVYEVVYTWRHQTVGGVKYTKVTIFRAVLYHVLLCGVDFPLRKFSSSSFLLPKLQTTLKLVLSIFSGWMLSVSYSCLWSEPILSFDEILDPALERPEERVVMGSLLTISRLTTPEVPSGGSSEKRRSGEAIGVTSHCCMPLVTPVAGGSSFAAAPEVSAPAEVERRVLLFGSPRGKRFGDSRVIPFCQAAEMGDLPSFALLADIQALVVHSQENVGITPTSDVAGSSQLETSEGSDDSFYELLPEFC</sequence>